<reference evidence="3" key="1">
    <citation type="journal article" date="2012" name="Sci. Rep.">
        <title>Genomes of surface isolates of Alteromonas macleodii: the life of a widespread marine opportunistic copiotroph.</title>
        <authorList>
            <person name="Lopez-Perez M."/>
            <person name="Gonzaga A."/>
            <person name="Martin-Cuadrado A.B."/>
            <person name="Onyshchenko O."/>
            <person name="Ghavidel A."/>
            <person name="Ghai R."/>
            <person name="Rodriguez-Valera F."/>
        </authorList>
    </citation>
    <scope>NUCLEOTIDE SEQUENCE [LARGE SCALE GENOMIC DNA]</scope>
    <source>
        <strain evidence="3">English Channel 673</strain>
    </source>
</reference>
<dbReference type="InterPro" id="IPR012337">
    <property type="entry name" value="RNaseH-like_sf"/>
</dbReference>
<dbReference type="SUPFAM" id="SSF53098">
    <property type="entry name" value="Ribonuclease H-like"/>
    <property type="match status" value="1"/>
</dbReference>
<evidence type="ECO:0000313" key="3">
    <source>
        <dbReference type="Proteomes" id="UP000006296"/>
    </source>
</evidence>
<dbReference type="PROSITE" id="PS50879">
    <property type="entry name" value="RNASE_H_1"/>
    <property type="match status" value="1"/>
</dbReference>
<evidence type="ECO:0000313" key="2">
    <source>
        <dbReference type="EMBL" id="AFT74246.1"/>
    </source>
</evidence>
<dbReference type="Pfam" id="PF00075">
    <property type="entry name" value="RNase_H"/>
    <property type="match status" value="1"/>
</dbReference>
<gene>
    <name evidence="2" type="ordered locus">AMEC673_07760</name>
</gene>
<evidence type="ECO:0000259" key="1">
    <source>
        <dbReference type="PROSITE" id="PS50879"/>
    </source>
</evidence>
<sequence length="156" mass="17742">MTKALDDSLRVYFYSSWSGQTKKGGWSFLMTRKGPEGELQRSGLSGAVSATTQQQMELIAVLEAFKRINERNLADRPITVYTSSNYINQGINEWMEGWKVKGWKGGNKKPVQNAELWKKLDKFNEHFKPSWELITNEGDHPAFSEVKAAAVKANRK</sequence>
<dbReference type="Proteomes" id="UP000006296">
    <property type="component" value="Chromosome"/>
</dbReference>
<dbReference type="KEGG" id="amg:AMEC673_07760"/>
<dbReference type="Gene3D" id="3.30.420.10">
    <property type="entry name" value="Ribonuclease H-like superfamily/Ribonuclease H"/>
    <property type="match status" value="1"/>
</dbReference>
<protein>
    <submittedName>
        <fullName evidence="2">Ribonuclease HI</fullName>
    </submittedName>
</protein>
<dbReference type="GO" id="GO:0003676">
    <property type="term" value="F:nucleic acid binding"/>
    <property type="evidence" value="ECO:0007669"/>
    <property type="project" value="InterPro"/>
</dbReference>
<dbReference type="GO" id="GO:0004523">
    <property type="term" value="F:RNA-DNA hybrid ribonuclease activity"/>
    <property type="evidence" value="ECO:0007669"/>
    <property type="project" value="InterPro"/>
</dbReference>
<dbReference type="RefSeq" id="WP_014976284.1">
    <property type="nucleotide sequence ID" value="NC_018678.1"/>
</dbReference>
<accession>A0AB32ZXP9</accession>
<dbReference type="EMBL" id="CP003844">
    <property type="protein sequence ID" value="AFT74246.1"/>
    <property type="molecule type" value="Genomic_DNA"/>
</dbReference>
<dbReference type="InterPro" id="IPR002156">
    <property type="entry name" value="RNaseH_domain"/>
</dbReference>
<dbReference type="InterPro" id="IPR036397">
    <property type="entry name" value="RNaseH_sf"/>
</dbReference>
<name>A0AB32ZXP9_ALTME</name>
<dbReference type="AlphaFoldDB" id="A0AB32ZXP9"/>
<feature type="domain" description="RNase H type-1" evidence="1">
    <location>
        <begin position="5"/>
        <end position="155"/>
    </location>
</feature>
<proteinExistence type="predicted"/>
<organism evidence="2 3">
    <name type="scientific">Alteromonas macleodii (strain English Channel 673)</name>
    <dbReference type="NCBI Taxonomy" id="1004788"/>
    <lineage>
        <taxon>Bacteria</taxon>
        <taxon>Pseudomonadati</taxon>
        <taxon>Pseudomonadota</taxon>
        <taxon>Gammaproteobacteria</taxon>
        <taxon>Alteromonadales</taxon>
        <taxon>Alteromonadaceae</taxon>
        <taxon>Alteromonas/Salinimonas group</taxon>
        <taxon>Alteromonas</taxon>
    </lineage>
</organism>